<proteinExistence type="predicted"/>
<dbReference type="InterPro" id="IPR016047">
    <property type="entry name" value="M23ase_b-sheet_dom"/>
</dbReference>
<dbReference type="InterPro" id="IPR011055">
    <property type="entry name" value="Dup_hybrid_motif"/>
</dbReference>
<dbReference type="EMBL" id="HBHU01013143">
    <property type="protein sequence ID" value="CAE0027532.1"/>
    <property type="molecule type" value="Transcribed_RNA"/>
</dbReference>
<dbReference type="PANTHER" id="PTHR21666">
    <property type="entry name" value="PEPTIDASE-RELATED"/>
    <property type="match status" value="1"/>
</dbReference>
<gene>
    <name evidence="3" type="ORF">CLAU1311_LOCUS8566</name>
</gene>
<feature type="region of interest" description="Disordered" evidence="1">
    <location>
        <begin position="1"/>
        <end position="70"/>
    </location>
</feature>
<dbReference type="InterPro" id="IPR050570">
    <property type="entry name" value="Cell_wall_metabolism_enzyme"/>
</dbReference>
<evidence type="ECO:0000259" key="2">
    <source>
        <dbReference type="Pfam" id="PF01551"/>
    </source>
</evidence>
<name>A0A7S3E557_9CHLO</name>
<evidence type="ECO:0000313" key="3">
    <source>
        <dbReference type="EMBL" id="CAE0027532.1"/>
    </source>
</evidence>
<dbReference type="PANTHER" id="PTHR21666:SF290">
    <property type="entry name" value="PEPTIDASE M23 DOMAIN PROTEIN"/>
    <property type="match status" value="1"/>
</dbReference>
<feature type="region of interest" description="Disordered" evidence="1">
    <location>
        <begin position="154"/>
        <end position="197"/>
    </location>
</feature>
<dbReference type="CDD" id="cd12797">
    <property type="entry name" value="M23_peptidase"/>
    <property type="match status" value="1"/>
</dbReference>
<organism evidence="3">
    <name type="scientific">Chloropicon laureae</name>
    <dbReference type="NCBI Taxonomy" id="464258"/>
    <lineage>
        <taxon>Eukaryota</taxon>
        <taxon>Viridiplantae</taxon>
        <taxon>Chlorophyta</taxon>
        <taxon>Chloropicophyceae</taxon>
        <taxon>Chloropicales</taxon>
        <taxon>Chloropicaceae</taxon>
        <taxon>Chloropicon</taxon>
    </lineage>
</organism>
<sequence length="428" mass="46457">MVSFLGQRNKKGGSVADADEASTSAPPPAPARSRKGAGGVKGKRAARKAQQGAAADDAAKSKVPRLDDPRRAVRRALGGLARRVGVKAAAQVEPDVYVTSTLPVQGQTVAVFVSLPRPNTPLGWLQHALSRDGLVRVSFSGREYQSYRLRTVAAGASDKGDKGPSPSRGRELSLRGSGPGKTVGPHPQRSQGPALPRPATMYRTLIPTTPLDAPGVSRTLEIEVLDPRYKGVRIPCSIQKQQFETQHIWLSKQKSKLLTLDESTRQREERQVAAWQNMESPAQLWSGPFVAPSDGIITTQYGQQRYYNGTFAKNYYHRGIDYGAEKGSPVTSPAGGRVVLVGKETRGFNLRGNCVGLDHGQGVGSMLMHLDRVKVRVGSRVRKGQLLGTVGDTGVATGPHLHWGLFVKGQCVDPYMWMTYRKAHRRIF</sequence>
<feature type="compositionally biased region" description="Basic and acidic residues" evidence="1">
    <location>
        <begin position="158"/>
        <end position="173"/>
    </location>
</feature>
<dbReference type="Gene3D" id="2.70.70.10">
    <property type="entry name" value="Glucose Permease (Domain IIA)"/>
    <property type="match status" value="1"/>
</dbReference>
<protein>
    <recommendedName>
        <fullName evidence="2">M23ase beta-sheet core domain-containing protein</fullName>
    </recommendedName>
</protein>
<reference evidence="3" key="1">
    <citation type="submission" date="2021-01" db="EMBL/GenBank/DDBJ databases">
        <authorList>
            <person name="Corre E."/>
            <person name="Pelletier E."/>
            <person name="Niang G."/>
            <person name="Scheremetjew M."/>
            <person name="Finn R."/>
            <person name="Kale V."/>
            <person name="Holt S."/>
            <person name="Cochrane G."/>
            <person name="Meng A."/>
            <person name="Brown T."/>
            <person name="Cohen L."/>
        </authorList>
    </citation>
    <scope>NUCLEOTIDE SEQUENCE</scope>
    <source>
        <strain evidence="3">RCC856</strain>
    </source>
</reference>
<dbReference type="SUPFAM" id="SSF51261">
    <property type="entry name" value="Duplicated hybrid motif"/>
    <property type="match status" value="1"/>
</dbReference>
<evidence type="ECO:0000256" key="1">
    <source>
        <dbReference type="SAM" id="MobiDB-lite"/>
    </source>
</evidence>
<feature type="compositionally biased region" description="Basic and acidic residues" evidence="1">
    <location>
        <begin position="57"/>
        <end position="70"/>
    </location>
</feature>
<dbReference type="AlphaFoldDB" id="A0A7S3E557"/>
<feature type="domain" description="M23ase beta-sheet core" evidence="2">
    <location>
        <begin position="316"/>
        <end position="414"/>
    </location>
</feature>
<dbReference type="GO" id="GO:0004222">
    <property type="term" value="F:metalloendopeptidase activity"/>
    <property type="evidence" value="ECO:0007669"/>
    <property type="project" value="TreeGrafter"/>
</dbReference>
<dbReference type="Pfam" id="PF01551">
    <property type="entry name" value="Peptidase_M23"/>
    <property type="match status" value="1"/>
</dbReference>
<accession>A0A7S3E557</accession>